<evidence type="ECO:0000313" key="2">
    <source>
        <dbReference type="Proteomes" id="UP000055045"/>
    </source>
</evidence>
<proteinExistence type="predicted"/>
<organism evidence="1 2">
    <name type="scientific">Penicillium freii</name>
    <dbReference type="NCBI Taxonomy" id="48697"/>
    <lineage>
        <taxon>Eukaryota</taxon>
        <taxon>Fungi</taxon>
        <taxon>Dikarya</taxon>
        <taxon>Ascomycota</taxon>
        <taxon>Pezizomycotina</taxon>
        <taxon>Eurotiomycetes</taxon>
        <taxon>Eurotiomycetidae</taxon>
        <taxon>Eurotiales</taxon>
        <taxon>Aspergillaceae</taxon>
        <taxon>Penicillium</taxon>
    </lineage>
</organism>
<evidence type="ECO:0000313" key="1">
    <source>
        <dbReference type="EMBL" id="KUM56197.1"/>
    </source>
</evidence>
<protein>
    <submittedName>
        <fullName evidence="1">Uncharacterized protein</fullName>
    </submittedName>
</protein>
<name>A0A124GPV9_PENFR</name>
<dbReference type="AlphaFoldDB" id="A0A124GPV9"/>
<reference evidence="1 2" key="1">
    <citation type="submission" date="2015-10" db="EMBL/GenBank/DDBJ databases">
        <title>Genome sequencing of Penicillium freii.</title>
        <authorList>
            <person name="Nguyen H.D."/>
            <person name="Visagie C.M."/>
            <person name="Seifert K.A."/>
        </authorList>
    </citation>
    <scope>NUCLEOTIDE SEQUENCE [LARGE SCALE GENOMIC DNA]</scope>
    <source>
        <strain evidence="1 2">DAOM 242723</strain>
    </source>
</reference>
<sequence>MVAKDHPNKPLPYHIQCFSSSFEGNSQSPTQQPGTKIHLASNTRRNLLNGGRKRYIGITCPWTGELRTRPKRPLYLRCSDSPGSNIYSA</sequence>
<dbReference type="Proteomes" id="UP000055045">
    <property type="component" value="Unassembled WGS sequence"/>
</dbReference>
<comment type="caution">
    <text evidence="1">The sequence shown here is derived from an EMBL/GenBank/DDBJ whole genome shotgun (WGS) entry which is preliminary data.</text>
</comment>
<accession>A0A124GPV9</accession>
<gene>
    <name evidence="1" type="ORF">ACN42_g11026</name>
</gene>
<dbReference type="EMBL" id="LLXE01000533">
    <property type="protein sequence ID" value="KUM56197.1"/>
    <property type="molecule type" value="Genomic_DNA"/>
</dbReference>
<keyword evidence="2" id="KW-1185">Reference proteome</keyword>